<evidence type="ECO:0000256" key="5">
    <source>
        <dbReference type="ARBA" id="ARBA00023136"/>
    </source>
</evidence>
<feature type="transmembrane region" description="Helical" evidence="6">
    <location>
        <begin position="12"/>
        <end position="29"/>
    </location>
</feature>
<dbReference type="PANTHER" id="PTHR31040">
    <property type="entry name" value="NURIM"/>
    <property type="match status" value="1"/>
</dbReference>
<dbReference type="GO" id="GO:0016020">
    <property type="term" value="C:membrane"/>
    <property type="evidence" value="ECO:0007669"/>
    <property type="project" value="UniProtKB-SubCell"/>
</dbReference>
<sequence>MLAQNYLMVQEYLIYGFGWLSFGLVHSLLARENVKTRLKPAFGAYYRLAYNIFAVLHIGAVYMVGLFIFEGVIDFMRPSWLWWCQGVAHGLGWIIMFWALREYDLGRLGGLSQIREHFKGIMAHDEEPLHFKGFHKWVRHPLYSAGFLILWGRINNEFDVMTAICGSLYLWIGSRFEERHLIRLYGDHYATYKSRVPAFIPFKGQVDFKEPKI</sequence>
<dbReference type="PANTHER" id="PTHR31040:SF1">
    <property type="entry name" value="NURIM"/>
    <property type="match status" value="1"/>
</dbReference>
<evidence type="ECO:0000256" key="6">
    <source>
        <dbReference type="SAM" id="Phobius"/>
    </source>
</evidence>
<dbReference type="STRING" id="1867952.MTBPR1_20245"/>
<comment type="subcellular location">
    <subcellularLocation>
        <location evidence="1">Membrane</location>
        <topology evidence="1">Multi-pass membrane protein</topology>
    </subcellularLocation>
</comment>
<dbReference type="RefSeq" id="WP_083222976.1">
    <property type="nucleotide sequence ID" value="NZ_FLYE01000012.1"/>
</dbReference>
<evidence type="ECO:0000256" key="2">
    <source>
        <dbReference type="ARBA" id="ARBA00010631"/>
    </source>
</evidence>
<dbReference type="AlphaFoldDB" id="A0A1C3RGG8"/>
<keyword evidence="3 6" id="KW-0812">Transmembrane</keyword>
<evidence type="ECO:0008006" key="9">
    <source>
        <dbReference type="Google" id="ProtNLM"/>
    </source>
</evidence>
<keyword evidence="5 6" id="KW-0472">Membrane</keyword>
<dbReference type="OrthoDB" id="9789029at2"/>
<evidence type="ECO:0000256" key="4">
    <source>
        <dbReference type="ARBA" id="ARBA00022989"/>
    </source>
</evidence>
<feature type="transmembrane region" description="Helical" evidence="6">
    <location>
        <begin position="49"/>
        <end position="68"/>
    </location>
</feature>
<evidence type="ECO:0000256" key="1">
    <source>
        <dbReference type="ARBA" id="ARBA00004141"/>
    </source>
</evidence>
<proteinExistence type="inferred from homology"/>
<gene>
    <name evidence="7" type="ORF">MTBPR1_20245</name>
</gene>
<organism evidence="7 8">
    <name type="scientific">Candidatus Terasakiella magnetica</name>
    <dbReference type="NCBI Taxonomy" id="1867952"/>
    <lineage>
        <taxon>Bacteria</taxon>
        <taxon>Pseudomonadati</taxon>
        <taxon>Pseudomonadota</taxon>
        <taxon>Alphaproteobacteria</taxon>
        <taxon>Rhodospirillales</taxon>
        <taxon>Terasakiellaceae</taxon>
        <taxon>Terasakiella</taxon>
    </lineage>
</organism>
<evidence type="ECO:0000256" key="3">
    <source>
        <dbReference type="ARBA" id="ARBA00022692"/>
    </source>
</evidence>
<keyword evidence="4 6" id="KW-1133">Transmembrane helix</keyword>
<dbReference type="Proteomes" id="UP000231658">
    <property type="component" value="Unassembled WGS sequence"/>
</dbReference>
<name>A0A1C3RGG8_9PROT</name>
<keyword evidence="8" id="KW-1185">Reference proteome</keyword>
<dbReference type="InterPro" id="IPR033580">
    <property type="entry name" value="Nurim-like"/>
</dbReference>
<comment type="similarity">
    <text evidence="2">Belongs to the nurim family.</text>
</comment>
<accession>A0A1C3RGG8</accession>
<protein>
    <recommendedName>
        <fullName evidence="9">Methanethiol S-methyltransferase</fullName>
    </recommendedName>
</protein>
<evidence type="ECO:0000313" key="7">
    <source>
        <dbReference type="EMBL" id="SCA56397.1"/>
    </source>
</evidence>
<dbReference type="Gene3D" id="1.20.120.1630">
    <property type="match status" value="1"/>
</dbReference>
<evidence type="ECO:0000313" key="8">
    <source>
        <dbReference type="Proteomes" id="UP000231658"/>
    </source>
</evidence>
<dbReference type="EMBL" id="FLYE01000012">
    <property type="protein sequence ID" value="SCA56397.1"/>
    <property type="molecule type" value="Genomic_DNA"/>
</dbReference>
<reference evidence="7 8" key="1">
    <citation type="submission" date="2016-07" db="EMBL/GenBank/DDBJ databases">
        <authorList>
            <person name="Lefevre C.T."/>
        </authorList>
    </citation>
    <scope>NUCLEOTIDE SEQUENCE [LARGE SCALE GENOMIC DNA]</scope>
    <source>
        <strain evidence="7">PR1</strain>
    </source>
</reference>
<feature type="transmembrane region" description="Helical" evidence="6">
    <location>
        <begin position="80"/>
        <end position="100"/>
    </location>
</feature>